<sequence>MAVVVDRDNLSKNPLKAGIWGAIYQTTRGPRRTCTAVKKYKLRDDADVTVVQHGIQRLLSKNLDHIYVSPILDSWTEGLSIFVATEWYDGNLTDWVSSEYNDSDTARLEVCQQISSGIAYLHGQGLTHGNLRPSNVLYKSTHTPGEFKIQLSDYGLERLFSRGANDEWPVPEIVNGSSKNADKSSDMFLVGCLFLYVFTGLQPYGLNVAENVKNGSLAVDPSIVGPELLETVKFLLNTNNKLRIKASLLKEQAALKSIFLEEKEDHEILNRLF</sequence>
<reference evidence="2 3" key="1">
    <citation type="submission" date="2021-04" db="EMBL/GenBank/DDBJ databases">
        <authorList>
            <person name="Bliznina A."/>
        </authorList>
    </citation>
    <scope>NUCLEOTIDE SEQUENCE [LARGE SCALE GENOMIC DNA]</scope>
</reference>
<feature type="domain" description="Protein kinase" evidence="1">
    <location>
        <begin position="9"/>
        <end position="260"/>
    </location>
</feature>
<dbReference type="PANTHER" id="PTHR13954">
    <property type="entry name" value="IRE1-RELATED"/>
    <property type="match status" value="1"/>
</dbReference>
<dbReference type="EMBL" id="OU015569">
    <property type="protein sequence ID" value="CAG5095305.1"/>
    <property type="molecule type" value="Genomic_DNA"/>
</dbReference>
<proteinExistence type="predicted"/>
<dbReference type="InterPro" id="IPR000719">
    <property type="entry name" value="Prot_kinase_dom"/>
</dbReference>
<evidence type="ECO:0000313" key="2">
    <source>
        <dbReference type="EMBL" id="CAG5095305.1"/>
    </source>
</evidence>
<dbReference type="Proteomes" id="UP001158576">
    <property type="component" value="Chromosome XSR"/>
</dbReference>
<dbReference type="SMART" id="SM00220">
    <property type="entry name" value="S_TKc"/>
    <property type="match status" value="1"/>
</dbReference>
<dbReference type="Pfam" id="PF00069">
    <property type="entry name" value="Pkinase"/>
    <property type="match status" value="1"/>
</dbReference>
<dbReference type="Gene3D" id="1.10.510.10">
    <property type="entry name" value="Transferase(Phosphotransferase) domain 1"/>
    <property type="match status" value="1"/>
</dbReference>
<organism evidence="2 3">
    <name type="scientific">Oikopleura dioica</name>
    <name type="common">Tunicate</name>
    <dbReference type="NCBI Taxonomy" id="34765"/>
    <lineage>
        <taxon>Eukaryota</taxon>
        <taxon>Metazoa</taxon>
        <taxon>Chordata</taxon>
        <taxon>Tunicata</taxon>
        <taxon>Appendicularia</taxon>
        <taxon>Copelata</taxon>
        <taxon>Oikopleuridae</taxon>
        <taxon>Oikopleura</taxon>
    </lineage>
</organism>
<dbReference type="InterPro" id="IPR045133">
    <property type="entry name" value="IRE1/2-like"/>
</dbReference>
<dbReference type="InterPro" id="IPR011009">
    <property type="entry name" value="Kinase-like_dom_sf"/>
</dbReference>
<dbReference type="SUPFAM" id="SSF56112">
    <property type="entry name" value="Protein kinase-like (PK-like)"/>
    <property type="match status" value="1"/>
</dbReference>
<accession>A0ABN7SF61</accession>
<evidence type="ECO:0000259" key="1">
    <source>
        <dbReference type="PROSITE" id="PS50011"/>
    </source>
</evidence>
<protein>
    <submittedName>
        <fullName evidence="2">Oidioi.mRNA.OKI2018_I69.XSR.g14126.t1.cds</fullName>
    </submittedName>
</protein>
<dbReference type="PANTHER" id="PTHR13954:SF6">
    <property type="entry name" value="NON-SPECIFIC SERINE_THREONINE PROTEIN KINASE"/>
    <property type="match status" value="1"/>
</dbReference>
<dbReference type="PROSITE" id="PS50011">
    <property type="entry name" value="PROTEIN_KINASE_DOM"/>
    <property type="match status" value="1"/>
</dbReference>
<evidence type="ECO:0000313" key="3">
    <source>
        <dbReference type="Proteomes" id="UP001158576"/>
    </source>
</evidence>
<keyword evidence="3" id="KW-1185">Reference proteome</keyword>
<gene>
    <name evidence="2" type="ORF">OKIOD_LOCUS5684</name>
</gene>
<name>A0ABN7SF61_OIKDI</name>